<comment type="caution">
    <text evidence="15">The sequence shown here is derived from an EMBL/GenBank/DDBJ whole genome shotgun (WGS) entry which is preliminary data.</text>
</comment>
<dbReference type="PANTHER" id="PTHR38760">
    <property type="entry name" value="ADENYLATE CYCLASE"/>
    <property type="match status" value="1"/>
</dbReference>
<evidence type="ECO:0000256" key="5">
    <source>
        <dbReference type="ARBA" id="ARBA00021420"/>
    </source>
</evidence>
<evidence type="ECO:0000256" key="11">
    <source>
        <dbReference type="ARBA" id="ARBA00032597"/>
    </source>
</evidence>
<evidence type="ECO:0000256" key="2">
    <source>
        <dbReference type="ARBA" id="ARBA00004496"/>
    </source>
</evidence>
<sequence>MQQHIDEYLARASLYTERRRALALQSMSDTARQTFELLPLLLHFNHPSLPGFVGDETPHGVSQFCASAAQLQMLCNDFGCDVSEPECPHIWGLYSMGSTASMGQSTESDLDIWVCHGSQLSIAKRALLQGKCSAISDWAANRHVELNFFLVEENQFKTGTISELSADNCGSAQHLLLLDEFYRTALRIAGKYLVWYAVPADMSMPYDDFVAEQIANGVFDPDSWLDLGGLDAIPAEEYFGSALWQLYKGIDSPYKAVLKLVLMEAYSADYPHTRLLACEAKSRFQNSDEFDHRLDPYFMMLQRVTDYLKRISDNKRLDLVRRCFYLKNNERFSLPNLFGHQDWPRQVMKHLVREWQWDDAQLRYLNTRQCWGVVEVKAAYSELLDALMLSYRNLIHFARRNDISESINAEDIGILSRKLYAAFESLPGKVTQINPQISPDLGETDLSFVQVLEGSANAKGWYLYRQPLDSRMMVGEKMLEHAAYISKLVAWGYFNQLLMSDTRVHVKIKSGELDDVKLKEFTEDLRHAFPVKVPSASNLALTRPCEINHLGIFLNLENDPTANWAGKVIEFDAAEPDTFAFGAQSECLIGSIDLVYRNSWHEVRTLHFSGDQAVTDSLVTLLSKMHRDANPPEHIDVFCYSSHFRPVILTDYRQLLLECIRHRLASDNRRTIKTLTLGAHKYGIFFEERGVSVKPLDNSIDFYTEHSSRKLERMTLRLDAGKNLSIPAIVNAQASEGLVQYFFEQHNLDLNIYIVDEQNRVEVYQQFDGSKDELVQGINRFYTSSREFDSVQAPINFNLPQYYDIIEENGQVLVRPYRSPVAHDGVQQAQA</sequence>
<proteinExistence type="inferred from homology"/>
<comment type="catalytic activity">
    <reaction evidence="1">
        <text>ATP = 3',5'-cyclic AMP + diphosphate</text>
        <dbReference type="Rhea" id="RHEA:15389"/>
        <dbReference type="ChEBI" id="CHEBI:30616"/>
        <dbReference type="ChEBI" id="CHEBI:33019"/>
        <dbReference type="ChEBI" id="CHEBI:58165"/>
        <dbReference type="EC" id="4.6.1.1"/>
    </reaction>
</comment>
<keyword evidence="7" id="KW-0547">Nucleotide-binding</keyword>
<accession>A0ABW9G8N2</accession>
<dbReference type="Pfam" id="PF01295">
    <property type="entry name" value="Adenylate_cycl"/>
    <property type="match status" value="1"/>
</dbReference>
<comment type="similarity">
    <text evidence="3 13">Belongs to the adenylyl cyclase class-1 family.</text>
</comment>
<gene>
    <name evidence="15" type="ORF">ABUE30_13400</name>
</gene>
<keyword evidence="8" id="KW-0067">ATP-binding</keyword>
<dbReference type="PANTHER" id="PTHR38760:SF1">
    <property type="entry name" value="ADENYLATE CYCLASE"/>
    <property type="match status" value="1"/>
</dbReference>
<evidence type="ECO:0000256" key="10">
    <source>
        <dbReference type="ARBA" id="ARBA00023239"/>
    </source>
</evidence>
<dbReference type="PROSITE" id="PS01092">
    <property type="entry name" value="ADENYLATE_CYCLASE_1_1"/>
    <property type="match status" value="1"/>
</dbReference>
<dbReference type="Pfam" id="PF12633">
    <property type="entry name" value="Adenyl_cycl_N"/>
    <property type="match status" value="1"/>
</dbReference>
<evidence type="ECO:0000256" key="3">
    <source>
        <dbReference type="ARBA" id="ARBA00007901"/>
    </source>
</evidence>
<dbReference type="InterPro" id="IPR024686">
    <property type="entry name" value="Adenylate_cyclase_1_CS"/>
</dbReference>
<evidence type="ECO:0000256" key="6">
    <source>
        <dbReference type="ARBA" id="ARBA00022490"/>
    </source>
</evidence>
<evidence type="ECO:0000256" key="7">
    <source>
        <dbReference type="ARBA" id="ARBA00022741"/>
    </source>
</evidence>
<evidence type="ECO:0000313" key="16">
    <source>
        <dbReference type="Proteomes" id="UP001629953"/>
    </source>
</evidence>
<evidence type="ECO:0000259" key="14">
    <source>
        <dbReference type="Pfam" id="PF12633"/>
    </source>
</evidence>
<evidence type="ECO:0000256" key="12">
    <source>
        <dbReference type="ARBA" id="ARBA00032637"/>
    </source>
</evidence>
<evidence type="ECO:0000256" key="1">
    <source>
        <dbReference type="ARBA" id="ARBA00001593"/>
    </source>
</evidence>
<evidence type="ECO:0000256" key="8">
    <source>
        <dbReference type="ARBA" id="ARBA00022840"/>
    </source>
</evidence>
<dbReference type="GO" id="GO:0004016">
    <property type="term" value="F:adenylate cyclase activity"/>
    <property type="evidence" value="ECO:0007669"/>
    <property type="project" value="UniProtKB-EC"/>
</dbReference>
<reference evidence="15 16" key="1">
    <citation type="journal article" date="2013" name="Int. J. Syst. Evol. Microbiol.">
        <title>Celerinatantimonas yamalensis sp. nov., a cold-adapted diazotrophic bacterium from a cold permafrost brine.</title>
        <authorList>
            <person name="Shcherbakova V."/>
            <person name="Chuvilskaya N."/>
            <person name="Rivkina E."/>
            <person name="Demidov N."/>
            <person name="Uchaeva V."/>
            <person name="Suetin S."/>
            <person name="Suzina N."/>
            <person name="Gilichinsky D."/>
        </authorList>
    </citation>
    <scope>NUCLEOTIDE SEQUENCE [LARGE SCALE GENOMIC DNA]</scope>
    <source>
        <strain evidence="15 16">C7</strain>
    </source>
</reference>
<dbReference type="InterPro" id="IPR024685">
    <property type="entry name" value="Adenylate_cyclase_1_N"/>
</dbReference>
<dbReference type="PIRSF" id="PIRSF001444">
    <property type="entry name" value="Adenylate_cycl"/>
    <property type="match status" value="1"/>
</dbReference>
<dbReference type="Proteomes" id="UP001629953">
    <property type="component" value="Unassembled WGS sequence"/>
</dbReference>
<dbReference type="EC" id="4.6.1.1" evidence="4"/>
<organism evidence="15 16">
    <name type="scientific">Celerinatantimonas yamalensis</name>
    <dbReference type="NCBI Taxonomy" id="559956"/>
    <lineage>
        <taxon>Bacteria</taxon>
        <taxon>Pseudomonadati</taxon>
        <taxon>Pseudomonadota</taxon>
        <taxon>Gammaproteobacteria</taxon>
        <taxon>Celerinatantimonadaceae</taxon>
        <taxon>Celerinatantimonas</taxon>
    </lineage>
</organism>
<keyword evidence="10 15" id="KW-0456">Lyase</keyword>
<keyword evidence="6" id="KW-0963">Cytoplasm</keyword>
<name>A0ABW9G8N2_9GAMM</name>
<dbReference type="InterPro" id="IPR000274">
    <property type="entry name" value="Adenylate_cyclase_1"/>
</dbReference>
<dbReference type="EMBL" id="JBEQCT010000006">
    <property type="protein sequence ID" value="MFM2486041.1"/>
    <property type="molecule type" value="Genomic_DNA"/>
</dbReference>
<dbReference type="NCBIfam" id="NF006978">
    <property type="entry name" value="PRK09450.1-2"/>
    <property type="match status" value="1"/>
</dbReference>
<dbReference type="RefSeq" id="WP_408624304.1">
    <property type="nucleotide sequence ID" value="NZ_JBEQCT010000006.1"/>
</dbReference>
<evidence type="ECO:0000256" key="9">
    <source>
        <dbReference type="ARBA" id="ARBA00022998"/>
    </source>
</evidence>
<evidence type="ECO:0000256" key="13">
    <source>
        <dbReference type="RuleBase" id="RU004184"/>
    </source>
</evidence>
<protein>
    <recommendedName>
        <fullName evidence="5">Adenylate cyclase</fullName>
        <ecNumber evidence="4">4.6.1.1</ecNumber>
    </recommendedName>
    <alternativeName>
        <fullName evidence="11">ATP pyrophosphate-lyase</fullName>
    </alternativeName>
    <alternativeName>
        <fullName evidence="12">Adenylyl cyclase</fullName>
    </alternativeName>
</protein>
<evidence type="ECO:0000313" key="15">
    <source>
        <dbReference type="EMBL" id="MFM2486041.1"/>
    </source>
</evidence>
<keyword evidence="9" id="KW-0115">cAMP biosynthesis</keyword>
<feature type="domain" description="Adenylate cyclase class-I N-terminal" evidence="14">
    <location>
        <begin position="9"/>
        <end position="196"/>
    </location>
</feature>
<keyword evidence="16" id="KW-1185">Reference proteome</keyword>
<evidence type="ECO:0000256" key="4">
    <source>
        <dbReference type="ARBA" id="ARBA00012201"/>
    </source>
</evidence>
<comment type="subcellular location">
    <subcellularLocation>
        <location evidence="2">Cytoplasm</location>
    </subcellularLocation>
</comment>